<comment type="caution">
    <text evidence="2">The sequence shown here is derived from an EMBL/GenBank/DDBJ whole genome shotgun (WGS) entry which is preliminary data.</text>
</comment>
<gene>
    <name evidence="2" type="ORF">CSOJ01_13744</name>
</gene>
<feature type="region of interest" description="Disordered" evidence="1">
    <location>
        <begin position="1"/>
        <end position="38"/>
    </location>
</feature>
<reference evidence="2 3" key="1">
    <citation type="journal article" date="2020" name="Phytopathology">
        <title>Genome Sequence Resources of Colletotrichum truncatum, C. plurivorum, C. musicola, and C. sojae: Four Species Pathogenic to Soybean (Glycine max).</title>
        <authorList>
            <person name="Rogerio F."/>
            <person name="Boufleur T.R."/>
            <person name="Ciampi-Guillardi M."/>
            <person name="Sukno S.A."/>
            <person name="Thon M.R."/>
            <person name="Massola Junior N.S."/>
            <person name="Baroncelli R."/>
        </authorList>
    </citation>
    <scope>NUCLEOTIDE SEQUENCE [LARGE SCALE GENOMIC DNA]</scope>
    <source>
        <strain evidence="2 3">LFN0009</strain>
    </source>
</reference>
<evidence type="ECO:0000313" key="2">
    <source>
        <dbReference type="EMBL" id="KAF6794215.1"/>
    </source>
</evidence>
<accession>A0A8H6ISA9</accession>
<dbReference type="AlphaFoldDB" id="A0A8H6ISA9"/>
<evidence type="ECO:0000256" key="1">
    <source>
        <dbReference type="SAM" id="MobiDB-lite"/>
    </source>
</evidence>
<evidence type="ECO:0000313" key="3">
    <source>
        <dbReference type="Proteomes" id="UP000652219"/>
    </source>
</evidence>
<proteinExistence type="predicted"/>
<organism evidence="2 3">
    <name type="scientific">Colletotrichum sojae</name>
    <dbReference type="NCBI Taxonomy" id="2175907"/>
    <lineage>
        <taxon>Eukaryota</taxon>
        <taxon>Fungi</taxon>
        <taxon>Dikarya</taxon>
        <taxon>Ascomycota</taxon>
        <taxon>Pezizomycotina</taxon>
        <taxon>Sordariomycetes</taxon>
        <taxon>Hypocreomycetidae</taxon>
        <taxon>Glomerellales</taxon>
        <taxon>Glomerellaceae</taxon>
        <taxon>Colletotrichum</taxon>
        <taxon>Colletotrichum orchidearum species complex</taxon>
    </lineage>
</organism>
<keyword evidence="3" id="KW-1185">Reference proteome</keyword>
<dbReference type="EMBL" id="WIGN01000416">
    <property type="protein sequence ID" value="KAF6794215.1"/>
    <property type="molecule type" value="Genomic_DNA"/>
</dbReference>
<name>A0A8H6ISA9_9PEZI</name>
<feature type="compositionally biased region" description="Pro residues" evidence="1">
    <location>
        <begin position="24"/>
        <end position="35"/>
    </location>
</feature>
<dbReference type="Proteomes" id="UP000652219">
    <property type="component" value="Unassembled WGS sequence"/>
</dbReference>
<protein>
    <submittedName>
        <fullName evidence="2">Uncharacterized protein</fullName>
    </submittedName>
</protein>
<sequence>MDNITMTENLPVRPSGYPNRDIPMRPPPASQPLPTPEQSCGNVGADYAIFNNPFFNGDPAYTSFHVEYFKVNPSVSVGGRRESVSRTATAPSSSTRVLHPSIGRHHAAVDGRKGTQHVDPDERGHPAELLSRATPHFEAMPSFMEDSTTSEKGSLILLAELHLFNGIL</sequence>